<evidence type="ECO:0000313" key="2">
    <source>
        <dbReference type="EMBL" id="KAJ1355174.1"/>
    </source>
</evidence>
<proteinExistence type="predicted"/>
<accession>A0AAD5MWY6</accession>
<keyword evidence="3" id="KW-1185">Reference proteome</keyword>
<keyword evidence="1" id="KW-1133">Transmembrane helix</keyword>
<sequence>MEILPKVAGISTNFIIISLLTTISIVLGCGVMPAVQGSTRNFTVSGFTFLSLWLTPAPLTFWPESLILQLARQELKDLWNALQSKQQPSS</sequence>
<comment type="caution">
    <text evidence="2">The sequence shown here is derived from an EMBL/GenBank/DDBJ whole genome shotgun (WGS) entry which is preliminary data.</text>
</comment>
<gene>
    <name evidence="2" type="ORF">KIN20_012483</name>
</gene>
<protein>
    <submittedName>
        <fullName evidence="2">Uncharacterized protein</fullName>
    </submittedName>
</protein>
<evidence type="ECO:0000256" key="1">
    <source>
        <dbReference type="SAM" id="Phobius"/>
    </source>
</evidence>
<organism evidence="2 3">
    <name type="scientific">Parelaphostrongylus tenuis</name>
    <name type="common">Meningeal worm</name>
    <dbReference type="NCBI Taxonomy" id="148309"/>
    <lineage>
        <taxon>Eukaryota</taxon>
        <taxon>Metazoa</taxon>
        <taxon>Ecdysozoa</taxon>
        <taxon>Nematoda</taxon>
        <taxon>Chromadorea</taxon>
        <taxon>Rhabditida</taxon>
        <taxon>Rhabditina</taxon>
        <taxon>Rhabditomorpha</taxon>
        <taxon>Strongyloidea</taxon>
        <taxon>Metastrongylidae</taxon>
        <taxon>Parelaphostrongylus</taxon>
    </lineage>
</organism>
<dbReference type="AlphaFoldDB" id="A0AAD5MWY6"/>
<name>A0AAD5MWY6_PARTN</name>
<dbReference type="PROSITE" id="PS51257">
    <property type="entry name" value="PROKAR_LIPOPROTEIN"/>
    <property type="match status" value="1"/>
</dbReference>
<keyword evidence="1" id="KW-0812">Transmembrane</keyword>
<evidence type="ECO:0000313" key="3">
    <source>
        <dbReference type="Proteomes" id="UP001196413"/>
    </source>
</evidence>
<dbReference type="Proteomes" id="UP001196413">
    <property type="component" value="Unassembled WGS sequence"/>
</dbReference>
<dbReference type="EMBL" id="JAHQIW010002375">
    <property type="protein sequence ID" value="KAJ1355174.1"/>
    <property type="molecule type" value="Genomic_DNA"/>
</dbReference>
<keyword evidence="1" id="KW-0472">Membrane</keyword>
<feature type="transmembrane region" description="Helical" evidence="1">
    <location>
        <begin position="12"/>
        <end position="36"/>
    </location>
</feature>
<reference evidence="2" key="1">
    <citation type="submission" date="2021-06" db="EMBL/GenBank/DDBJ databases">
        <title>Parelaphostrongylus tenuis whole genome reference sequence.</title>
        <authorList>
            <person name="Garwood T.J."/>
            <person name="Larsen P.A."/>
            <person name="Fountain-Jones N.M."/>
            <person name="Garbe J.R."/>
            <person name="Macchietto M.G."/>
            <person name="Kania S.A."/>
            <person name="Gerhold R.W."/>
            <person name="Richards J.E."/>
            <person name="Wolf T.M."/>
        </authorList>
    </citation>
    <scope>NUCLEOTIDE SEQUENCE</scope>
    <source>
        <strain evidence="2">MNPRO001-30</strain>
        <tissue evidence="2">Meninges</tissue>
    </source>
</reference>